<dbReference type="AlphaFoldDB" id="A0AAW2R059"/>
<accession>A0AAW2R059</accession>
<dbReference type="EMBL" id="JACGWJ010000014">
    <property type="protein sequence ID" value="KAL0373397.1"/>
    <property type="molecule type" value="Genomic_DNA"/>
</dbReference>
<reference evidence="2" key="2">
    <citation type="journal article" date="2024" name="Plant">
        <title>Genomic evolution and insights into agronomic trait innovations of Sesamum species.</title>
        <authorList>
            <person name="Miao H."/>
            <person name="Wang L."/>
            <person name="Qu L."/>
            <person name="Liu H."/>
            <person name="Sun Y."/>
            <person name="Le M."/>
            <person name="Wang Q."/>
            <person name="Wei S."/>
            <person name="Zheng Y."/>
            <person name="Lin W."/>
            <person name="Duan Y."/>
            <person name="Cao H."/>
            <person name="Xiong S."/>
            <person name="Wang X."/>
            <person name="Wei L."/>
            <person name="Li C."/>
            <person name="Ma Q."/>
            <person name="Ju M."/>
            <person name="Zhao R."/>
            <person name="Li G."/>
            <person name="Mu C."/>
            <person name="Tian Q."/>
            <person name="Mei H."/>
            <person name="Zhang T."/>
            <person name="Gao T."/>
            <person name="Zhang H."/>
        </authorList>
    </citation>
    <scope>NUCLEOTIDE SEQUENCE</scope>
    <source>
        <strain evidence="2">G02</strain>
    </source>
</reference>
<sequence>MIRQTTLTISCDRVLKVKAQTMIFTQVQFNDRNDRKSVTSSNYIRNGVEEDIAQTYHVTLIEDTEGEEEDVEDASAELEEGVKATINELKEVNLENTEDPWPIYISASLTHEEAGAYIPVLHEFKDVFAWSYKEMPELNPKVAVHHLSVKKRSSSYQTRPA</sequence>
<feature type="coiled-coil region" evidence="1">
    <location>
        <begin position="61"/>
        <end position="95"/>
    </location>
</feature>
<evidence type="ECO:0000256" key="1">
    <source>
        <dbReference type="SAM" id="Coils"/>
    </source>
</evidence>
<name>A0AAW2R059_SESRA</name>
<reference evidence="2" key="1">
    <citation type="submission" date="2020-06" db="EMBL/GenBank/DDBJ databases">
        <authorList>
            <person name="Li T."/>
            <person name="Hu X."/>
            <person name="Zhang T."/>
            <person name="Song X."/>
            <person name="Zhang H."/>
            <person name="Dai N."/>
            <person name="Sheng W."/>
            <person name="Hou X."/>
            <person name="Wei L."/>
        </authorList>
    </citation>
    <scope>NUCLEOTIDE SEQUENCE</scope>
    <source>
        <strain evidence="2">G02</strain>
        <tissue evidence="2">Leaf</tissue>
    </source>
</reference>
<keyword evidence="1" id="KW-0175">Coiled coil</keyword>
<evidence type="ECO:0000313" key="2">
    <source>
        <dbReference type="EMBL" id="KAL0373397.1"/>
    </source>
</evidence>
<protein>
    <submittedName>
        <fullName evidence="2">Uncharacterized protein</fullName>
    </submittedName>
</protein>
<comment type="caution">
    <text evidence="2">The sequence shown here is derived from an EMBL/GenBank/DDBJ whole genome shotgun (WGS) entry which is preliminary data.</text>
</comment>
<gene>
    <name evidence="2" type="ORF">Sradi_3255400</name>
</gene>
<proteinExistence type="predicted"/>
<organism evidence="2">
    <name type="scientific">Sesamum radiatum</name>
    <name type="common">Black benniseed</name>
    <dbReference type="NCBI Taxonomy" id="300843"/>
    <lineage>
        <taxon>Eukaryota</taxon>
        <taxon>Viridiplantae</taxon>
        <taxon>Streptophyta</taxon>
        <taxon>Embryophyta</taxon>
        <taxon>Tracheophyta</taxon>
        <taxon>Spermatophyta</taxon>
        <taxon>Magnoliopsida</taxon>
        <taxon>eudicotyledons</taxon>
        <taxon>Gunneridae</taxon>
        <taxon>Pentapetalae</taxon>
        <taxon>asterids</taxon>
        <taxon>lamiids</taxon>
        <taxon>Lamiales</taxon>
        <taxon>Pedaliaceae</taxon>
        <taxon>Sesamum</taxon>
    </lineage>
</organism>